<evidence type="ECO:0000256" key="3">
    <source>
        <dbReference type="ARBA" id="ARBA00012980"/>
    </source>
</evidence>
<comment type="similarity">
    <text evidence="2">Belongs to the thymidylate kinase family.</text>
</comment>
<dbReference type="OrthoDB" id="425602at2759"/>
<dbReference type="RefSeq" id="XP_068358606.1">
    <property type="nucleotide sequence ID" value="XM_068505182.1"/>
</dbReference>
<keyword evidence="9" id="KW-0067">ATP-binding</keyword>
<dbReference type="CDD" id="cd01672">
    <property type="entry name" value="TMPK"/>
    <property type="match status" value="1"/>
</dbReference>
<evidence type="ECO:0000256" key="6">
    <source>
        <dbReference type="ARBA" id="ARBA00022727"/>
    </source>
</evidence>
<dbReference type="SUPFAM" id="SSF52540">
    <property type="entry name" value="P-loop containing nucleoside triphosphate hydrolases"/>
    <property type="match status" value="1"/>
</dbReference>
<dbReference type="GeneID" id="94839886"/>
<proteinExistence type="inferred from homology"/>
<evidence type="ECO:0000256" key="5">
    <source>
        <dbReference type="ARBA" id="ARBA00022679"/>
    </source>
</evidence>
<evidence type="ECO:0000313" key="12">
    <source>
        <dbReference type="Proteomes" id="UP000179807"/>
    </source>
</evidence>
<evidence type="ECO:0000256" key="2">
    <source>
        <dbReference type="ARBA" id="ARBA00009776"/>
    </source>
</evidence>
<feature type="domain" description="Thymidylate kinase-like" evidence="10">
    <location>
        <begin position="15"/>
        <end position="188"/>
    </location>
</feature>
<dbReference type="Pfam" id="PF02223">
    <property type="entry name" value="Thymidylate_kin"/>
    <property type="match status" value="1"/>
</dbReference>
<dbReference type="Proteomes" id="UP000179807">
    <property type="component" value="Unassembled WGS sequence"/>
</dbReference>
<dbReference type="PROSITE" id="PS01331">
    <property type="entry name" value="THYMIDYLATE_KINASE"/>
    <property type="match status" value="1"/>
</dbReference>
<evidence type="ECO:0000256" key="1">
    <source>
        <dbReference type="ARBA" id="ARBA00004992"/>
    </source>
</evidence>
<keyword evidence="6" id="KW-0545">Nucleotide biosynthesis</keyword>
<organism evidence="11 12">
    <name type="scientific">Tritrichomonas foetus</name>
    <dbReference type="NCBI Taxonomy" id="1144522"/>
    <lineage>
        <taxon>Eukaryota</taxon>
        <taxon>Metamonada</taxon>
        <taxon>Parabasalia</taxon>
        <taxon>Tritrichomonadida</taxon>
        <taxon>Tritrichomonadidae</taxon>
        <taxon>Tritrichomonas</taxon>
    </lineage>
</organism>
<dbReference type="EC" id="2.7.4.9" evidence="3"/>
<dbReference type="GO" id="GO:0006227">
    <property type="term" value="P:dUDP biosynthetic process"/>
    <property type="evidence" value="ECO:0007669"/>
    <property type="project" value="TreeGrafter"/>
</dbReference>
<dbReference type="FunFam" id="3.40.50.300:FF:000679">
    <property type="entry name" value="Thymidylate kinase"/>
    <property type="match status" value="1"/>
</dbReference>
<dbReference type="GO" id="GO:0005739">
    <property type="term" value="C:mitochondrion"/>
    <property type="evidence" value="ECO:0007669"/>
    <property type="project" value="TreeGrafter"/>
</dbReference>
<reference evidence="11" key="1">
    <citation type="submission" date="2016-10" db="EMBL/GenBank/DDBJ databases">
        <authorList>
            <person name="Benchimol M."/>
            <person name="Almeida L.G."/>
            <person name="Vasconcelos A.T."/>
            <person name="Perreira-Neves A."/>
            <person name="Rosa I.A."/>
            <person name="Tasca T."/>
            <person name="Bogo M.R."/>
            <person name="de Souza W."/>
        </authorList>
    </citation>
    <scope>NUCLEOTIDE SEQUENCE [LARGE SCALE GENOMIC DNA]</scope>
    <source>
        <strain evidence="11">K</strain>
    </source>
</reference>
<dbReference type="InterPro" id="IPR018094">
    <property type="entry name" value="Thymidylate_kinase"/>
</dbReference>
<dbReference type="GO" id="GO:0006235">
    <property type="term" value="P:dTTP biosynthetic process"/>
    <property type="evidence" value="ECO:0007669"/>
    <property type="project" value="TreeGrafter"/>
</dbReference>
<dbReference type="GO" id="GO:0004798">
    <property type="term" value="F:dTMP kinase activity"/>
    <property type="evidence" value="ECO:0007669"/>
    <property type="project" value="UniProtKB-EC"/>
</dbReference>
<dbReference type="InterPro" id="IPR018095">
    <property type="entry name" value="Thymidylate_kin_CS"/>
</dbReference>
<dbReference type="GO" id="GO:0004550">
    <property type="term" value="F:nucleoside diphosphate kinase activity"/>
    <property type="evidence" value="ECO:0007669"/>
    <property type="project" value="TreeGrafter"/>
</dbReference>
<dbReference type="HAMAP" id="MF_00165">
    <property type="entry name" value="Thymidylate_kinase"/>
    <property type="match status" value="1"/>
</dbReference>
<dbReference type="InterPro" id="IPR027417">
    <property type="entry name" value="P-loop_NTPase"/>
</dbReference>
<evidence type="ECO:0000313" key="11">
    <source>
        <dbReference type="EMBL" id="OHT05470.1"/>
    </source>
</evidence>
<dbReference type="GO" id="GO:0006233">
    <property type="term" value="P:dTDP biosynthetic process"/>
    <property type="evidence" value="ECO:0007669"/>
    <property type="project" value="InterPro"/>
</dbReference>
<evidence type="ECO:0000259" key="10">
    <source>
        <dbReference type="Pfam" id="PF02223"/>
    </source>
</evidence>
<dbReference type="InterPro" id="IPR039430">
    <property type="entry name" value="Thymidylate_kin-like_dom"/>
</dbReference>
<dbReference type="PANTHER" id="PTHR10344:SF1">
    <property type="entry name" value="THYMIDYLATE KINASE"/>
    <property type="match status" value="1"/>
</dbReference>
<dbReference type="GO" id="GO:0005524">
    <property type="term" value="F:ATP binding"/>
    <property type="evidence" value="ECO:0007669"/>
    <property type="project" value="UniProtKB-KW"/>
</dbReference>
<dbReference type="VEuPathDB" id="TrichDB:TRFO_26824"/>
<dbReference type="PANTHER" id="PTHR10344">
    <property type="entry name" value="THYMIDYLATE KINASE"/>
    <property type="match status" value="1"/>
</dbReference>
<dbReference type="GO" id="GO:0005829">
    <property type="term" value="C:cytosol"/>
    <property type="evidence" value="ECO:0007669"/>
    <property type="project" value="TreeGrafter"/>
</dbReference>
<dbReference type="EMBL" id="MLAK01000757">
    <property type="protein sequence ID" value="OHT05470.1"/>
    <property type="molecule type" value="Genomic_DNA"/>
</dbReference>
<keyword evidence="5" id="KW-0808">Transferase</keyword>
<evidence type="ECO:0000256" key="8">
    <source>
        <dbReference type="ARBA" id="ARBA00022777"/>
    </source>
</evidence>
<protein>
    <recommendedName>
        <fullName evidence="4">Thymidylate kinase</fullName>
        <ecNumber evidence="3">2.7.4.9</ecNumber>
    </recommendedName>
</protein>
<name>A0A1J4K6X6_9EUKA</name>
<keyword evidence="8 11" id="KW-0418">Kinase</keyword>
<accession>A0A1J4K6X6</accession>
<sequence>MYVKPMSKRGFFILFEGCDGTGKTTQSRLLSESGILTPNKQMVFPDRTTAIGQIIDQYLKKTADLSDQAIHLLYSANRWEVSDKMKKLLESGTSIICDRYWYSGTAYSAAKGMSIDWCKQPDVGIPEPDLVIFLDADPKILLSRRGFGEERYEKVEFQQKVRDVFYQLKNEKWVIVDATKPIEEVTAEVQKTVKEFVESH</sequence>
<comment type="pathway">
    <text evidence="1">Pyrimidine metabolism; dTTP biosynthesis.</text>
</comment>
<evidence type="ECO:0000256" key="9">
    <source>
        <dbReference type="ARBA" id="ARBA00022840"/>
    </source>
</evidence>
<dbReference type="Gene3D" id="3.40.50.300">
    <property type="entry name" value="P-loop containing nucleotide triphosphate hydrolases"/>
    <property type="match status" value="1"/>
</dbReference>
<gene>
    <name evidence="11" type="primary">dtymk</name>
    <name evidence="11" type="ORF">TRFO_26824</name>
</gene>
<keyword evidence="12" id="KW-1185">Reference proteome</keyword>
<dbReference type="GO" id="GO:0005634">
    <property type="term" value="C:nucleus"/>
    <property type="evidence" value="ECO:0007669"/>
    <property type="project" value="TreeGrafter"/>
</dbReference>
<comment type="caution">
    <text evidence="11">The sequence shown here is derived from an EMBL/GenBank/DDBJ whole genome shotgun (WGS) entry which is preliminary data.</text>
</comment>
<dbReference type="AlphaFoldDB" id="A0A1J4K6X6"/>
<keyword evidence="7" id="KW-0547">Nucleotide-binding</keyword>
<evidence type="ECO:0000256" key="4">
    <source>
        <dbReference type="ARBA" id="ARBA00017144"/>
    </source>
</evidence>
<evidence type="ECO:0000256" key="7">
    <source>
        <dbReference type="ARBA" id="ARBA00022741"/>
    </source>
</evidence>
<dbReference type="NCBIfam" id="TIGR00041">
    <property type="entry name" value="DTMP_kinase"/>
    <property type="match status" value="1"/>
</dbReference>